<evidence type="ECO:0000313" key="1">
    <source>
        <dbReference type="EMBL" id="PVH29503.1"/>
    </source>
</evidence>
<dbReference type="PROSITE" id="PS51257">
    <property type="entry name" value="PROKAR_LIPOPROTEIN"/>
    <property type="match status" value="1"/>
</dbReference>
<dbReference type="EMBL" id="QDKM01000002">
    <property type="protein sequence ID" value="PVH29503.1"/>
    <property type="molecule type" value="Genomic_DNA"/>
</dbReference>
<accession>A0A2T8HVM0</accession>
<reference evidence="1 2" key="1">
    <citation type="submission" date="2018-04" db="EMBL/GenBank/DDBJ databases">
        <title>Pararhodobacter oceanense sp. nov., isolated from marine intertidal sediment.</title>
        <authorList>
            <person name="Wang X.-L."/>
            <person name="Du Z.-J."/>
        </authorList>
    </citation>
    <scope>NUCLEOTIDE SEQUENCE [LARGE SCALE GENOMIC DNA]</scope>
    <source>
        <strain evidence="1 2">AM505</strain>
    </source>
</reference>
<name>A0A2T8HVM0_9RHOB</name>
<proteinExistence type="predicted"/>
<dbReference type="RefSeq" id="WP_116557387.1">
    <property type="nucleotide sequence ID" value="NZ_JBLWXM010000013.1"/>
</dbReference>
<dbReference type="AlphaFoldDB" id="A0A2T8HVM0"/>
<organism evidence="1 2">
    <name type="scientific">Pararhodobacter oceanensis</name>
    <dbReference type="NCBI Taxonomy" id="2172121"/>
    <lineage>
        <taxon>Bacteria</taxon>
        <taxon>Pseudomonadati</taxon>
        <taxon>Pseudomonadota</taxon>
        <taxon>Alphaproteobacteria</taxon>
        <taxon>Rhodobacterales</taxon>
        <taxon>Paracoccaceae</taxon>
        <taxon>Pararhodobacter</taxon>
    </lineage>
</organism>
<dbReference type="Proteomes" id="UP000245911">
    <property type="component" value="Unassembled WGS sequence"/>
</dbReference>
<evidence type="ECO:0000313" key="2">
    <source>
        <dbReference type="Proteomes" id="UP000245911"/>
    </source>
</evidence>
<comment type="caution">
    <text evidence="1">The sequence shown here is derived from an EMBL/GenBank/DDBJ whole genome shotgun (WGS) entry which is preliminary data.</text>
</comment>
<dbReference type="OrthoDB" id="7773807at2"/>
<protein>
    <submittedName>
        <fullName evidence="1">Uncharacterized protein</fullName>
    </submittedName>
</protein>
<sequence length="155" mass="16418">MKTPLAALLVITLAVSGCSSVRQSRMNPMNWFGGSRQEAAPTLGQTSDTIDNRALVASVASLSIEPTSSGALIRAEALMPSAGWWDAELVPENFGRPEGGVLTFRFVAAAPREPVPGTSERARTIVAAYPMTQAQLDTTSQVVVTGETNSRRASR</sequence>
<keyword evidence="2" id="KW-1185">Reference proteome</keyword>
<gene>
    <name evidence="1" type="ORF">DDE20_05055</name>
</gene>